<organism evidence="2 3">
    <name type="scientific">Candidatus Onthomorpha intestinigallinarum</name>
    <dbReference type="NCBI Taxonomy" id="2840880"/>
    <lineage>
        <taxon>Bacteria</taxon>
        <taxon>Pseudomonadati</taxon>
        <taxon>Bacteroidota</taxon>
        <taxon>Bacteroidia</taxon>
        <taxon>Bacteroidales</taxon>
        <taxon>Candidatus Onthomorpha</taxon>
    </lineage>
</organism>
<accession>A0A9D1RGW3</accession>
<comment type="caution">
    <text evidence="2">The sequence shown here is derived from an EMBL/GenBank/DDBJ whole genome shotgun (WGS) entry which is preliminary data.</text>
</comment>
<reference evidence="2" key="2">
    <citation type="submission" date="2021-04" db="EMBL/GenBank/DDBJ databases">
        <authorList>
            <person name="Gilroy R."/>
        </authorList>
    </citation>
    <scope>NUCLEOTIDE SEQUENCE</scope>
    <source>
        <strain evidence="2">Gambia16-930</strain>
    </source>
</reference>
<protein>
    <submittedName>
        <fullName evidence="2">Uncharacterized protein</fullName>
    </submittedName>
</protein>
<reference evidence="2" key="1">
    <citation type="journal article" date="2021" name="PeerJ">
        <title>Extensive microbial diversity within the chicken gut microbiome revealed by metagenomics and culture.</title>
        <authorList>
            <person name="Gilroy R."/>
            <person name="Ravi A."/>
            <person name="Getino M."/>
            <person name="Pursley I."/>
            <person name="Horton D.L."/>
            <person name="Alikhan N.F."/>
            <person name="Baker D."/>
            <person name="Gharbi K."/>
            <person name="Hall N."/>
            <person name="Watson M."/>
            <person name="Adriaenssens E.M."/>
            <person name="Foster-Nyarko E."/>
            <person name="Jarju S."/>
            <person name="Secka A."/>
            <person name="Antonio M."/>
            <person name="Oren A."/>
            <person name="Chaudhuri R.R."/>
            <person name="La Ragione R."/>
            <person name="Hildebrand F."/>
            <person name="Pallen M.J."/>
        </authorList>
    </citation>
    <scope>NUCLEOTIDE SEQUENCE</scope>
    <source>
        <strain evidence="2">Gambia16-930</strain>
    </source>
</reference>
<dbReference type="Proteomes" id="UP000824267">
    <property type="component" value="Unassembled WGS sequence"/>
</dbReference>
<dbReference type="AlphaFoldDB" id="A0A9D1RGW3"/>
<feature type="non-terminal residue" evidence="2">
    <location>
        <position position="1"/>
    </location>
</feature>
<proteinExistence type="predicted"/>
<dbReference type="SUPFAM" id="SSF57997">
    <property type="entry name" value="Tropomyosin"/>
    <property type="match status" value="1"/>
</dbReference>
<keyword evidence="1" id="KW-0175">Coiled coil</keyword>
<evidence type="ECO:0000313" key="2">
    <source>
        <dbReference type="EMBL" id="HIW87444.1"/>
    </source>
</evidence>
<dbReference type="Gene3D" id="1.10.287.1490">
    <property type="match status" value="1"/>
</dbReference>
<dbReference type="EMBL" id="DXGG01000134">
    <property type="protein sequence ID" value="HIW87444.1"/>
    <property type="molecule type" value="Genomic_DNA"/>
</dbReference>
<evidence type="ECO:0000313" key="3">
    <source>
        <dbReference type="Proteomes" id="UP000824267"/>
    </source>
</evidence>
<gene>
    <name evidence="2" type="ORF">IAC47_04125</name>
</gene>
<name>A0A9D1RGW3_9BACT</name>
<sequence length="207" mass="23262">SKDAASSIRSKISTINDILAANKKKISAINNSLYKSQKQNKELKKFVENLESRIKEQEEQIQVLTAELEKKNIKIDELTKNVENLQNTAKEKDKQLMAVEDEKHTAYFAIGTKKELRAKNLIDKRGGFIGLGTADVLANNADFSVLTKIDTRNTQEIPLTGEKIKIVTAHPTSSYSLEGDEKRPTSIRITNPDLFWKASKCLVIMVD</sequence>
<feature type="coiled-coil region" evidence="1">
    <location>
        <begin position="40"/>
        <end position="102"/>
    </location>
</feature>
<evidence type="ECO:0000256" key="1">
    <source>
        <dbReference type="SAM" id="Coils"/>
    </source>
</evidence>